<feature type="compositionally biased region" description="Polar residues" evidence="1">
    <location>
        <begin position="219"/>
        <end position="233"/>
    </location>
</feature>
<feature type="compositionally biased region" description="Acidic residues" evidence="1">
    <location>
        <begin position="574"/>
        <end position="584"/>
    </location>
</feature>
<evidence type="ECO:0000313" key="3">
    <source>
        <dbReference type="Proteomes" id="UP000515908"/>
    </source>
</evidence>
<feature type="compositionally biased region" description="Basic and acidic residues" evidence="1">
    <location>
        <begin position="658"/>
        <end position="669"/>
    </location>
</feature>
<feature type="compositionally biased region" description="Basic residues" evidence="1">
    <location>
        <begin position="274"/>
        <end position="289"/>
    </location>
</feature>
<feature type="compositionally biased region" description="Basic and acidic residues" evidence="1">
    <location>
        <begin position="680"/>
        <end position="697"/>
    </location>
</feature>
<evidence type="ECO:0000256" key="1">
    <source>
        <dbReference type="SAM" id="MobiDB-lite"/>
    </source>
</evidence>
<name>A0A7G2CHU4_9TRYP</name>
<evidence type="ECO:0000313" key="2">
    <source>
        <dbReference type="EMBL" id="CAD2218494.1"/>
    </source>
</evidence>
<feature type="compositionally biased region" description="Polar residues" evidence="1">
    <location>
        <begin position="705"/>
        <end position="721"/>
    </location>
</feature>
<feature type="region of interest" description="Disordered" evidence="1">
    <location>
        <begin position="193"/>
        <end position="298"/>
    </location>
</feature>
<feature type="compositionally biased region" description="Basic and acidic residues" evidence="1">
    <location>
        <begin position="585"/>
        <end position="604"/>
    </location>
</feature>
<dbReference type="Proteomes" id="UP000515908">
    <property type="component" value="Chromosome 11"/>
</dbReference>
<accession>A0A7G2CHU4</accession>
<feature type="compositionally biased region" description="Polar residues" evidence="1">
    <location>
        <begin position="504"/>
        <end position="529"/>
    </location>
</feature>
<keyword evidence="3" id="KW-1185">Reference proteome</keyword>
<feature type="region of interest" description="Disordered" evidence="1">
    <location>
        <begin position="493"/>
        <end position="529"/>
    </location>
</feature>
<proteinExistence type="predicted"/>
<protein>
    <submittedName>
        <fullName evidence="2">Uncharacterized protein</fullName>
    </submittedName>
</protein>
<dbReference type="EMBL" id="LR877155">
    <property type="protein sequence ID" value="CAD2218494.1"/>
    <property type="molecule type" value="Genomic_DNA"/>
</dbReference>
<reference evidence="2 3" key="1">
    <citation type="submission" date="2020-08" db="EMBL/GenBank/DDBJ databases">
        <authorList>
            <person name="Newling K."/>
            <person name="Davey J."/>
            <person name="Forrester S."/>
        </authorList>
    </citation>
    <scope>NUCLEOTIDE SEQUENCE [LARGE SCALE GENOMIC DNA]</scope>
    <source>
        <strain evidence="3">Crithidia deanei Carvalho (ATCC PRA-265)</strain>
    </source>
</reference>
<gene>
    <name evidence="2" type="ORF">ADEAN_000598300</name>
</gene>
<feature type="compositionally biased region" description="Low complexity" evidence="1">
    <location>
        <begin position="610"/>
        <end position="623"/>
    </location>
</feature>
<sequence>MEFVIRQFIQKRNNQSVHTPTDTSSPASAYITRASSSGATTIASDRGPYPWHWDSSFNNSTTTFANRTERASTSNKTSPPPPTGRGNISVPSSLPNTPAEEALPEEKIHPSSINILRAEATLLELHRTFAFLSNSINCNGNDIEYIRDHSFMYNSHHNQPSVVLEETDIRSALSSVSGDEDYYYLVSRYDTSGAEDEETEEEDHHRRRQAANTKRGDASYNSRTIPTLSNSGNEPLVEEDDEEADDFLRSSTPTDGKNSTSISTASSSYSRQSTNRRKKKKKSNHKKGNKSNTKKEENTVVFRYKKVSKVTYFKKKTEANVSRLRHHIKRAMGLLDYREEHPFIQLSNNNILFMSNRSVPVSSELNGNNISKSNPTRYVSQSLTLFEKKRLKLLLGEIALLVASLALDIQCYYGTESVLRHHRTDSGNTMYNNNNTMTKSTSDNSAHIPNVVFSSSNSNNAMDEEFDDVTDEEEEVTAAVVKPNDAKKKMVLLPLPEGNPPHKTLSTSPLSDENSFSNGSVRPLQNSNPASVNVVAIPREGSGRMNTSTNNNNNYHTVVGTGKKKHCSSPIEQSESEEGEEEEDKKDAPQAEDGPHILRDEKTGKYMRRTMNNTANSSTLNSSQVYSPLFHGSFTSSSIKELGDGKETDSSTSGSQNKLKEGQKKEGKRMNTSAVEVDEKEPKKEKGDQSDSSALRRTDRRRPPSNASEDATNPLLKSNCTMKDLQVHSVESTQDREEEEDTSTPTVPRIFLVYDRPTNPC</sequence>
<dbReference type="VEuPathDB" id="TriTrypDB:ADEAN_000598300"/>
<feature type="compositionally biased region" description="Polar residues" evidence="1">
    <location>
        <begin position="249"/>
        <end position="258"/>
    </location>
</feature>
<feature type="region of interest" description="Disordered" evidence="1">
    <location>
        <begin position="66"/>
        <end position="106"/>
    </location>
</feature>
<feature type="compositionally biased region" description="Acidic residues" evidence="1">
    <location>
        <begin position="236"/>
        <end position="245"/>
    </location>
</feature>
<feature type="region of interest" description="Disordered" evidence="1">
    <location>
        <begin position="541"/>
        <end position="748"/>
    </location>
</feature>
<organism evidence="2 3">
    <name type="scientific">Angomonas deanei</name>
    <dbReference type="NCBI Taxonomy" id="59799"/>
    <lineage>
        <taxon>Eukaryota</taxon>
        <taxon>Discoba</taxon>
        <taxon>Euglenozoa</taxon>
        <taxon>Kinetoplastea</taxon>
        <taxon>Metakinetoplastina</taxon>
        <taxon>Trypanosomatida</taxon>
        <taxon>Trypanosomatidae</taxon>
        <taxon>Strigomonadinae</taxon>
        <taxon>Angomonas</taxon>
    </lineage>
</organism>
<dbReference type="AlphaFoldDB" id="A0A7G2CHU4"/>
<feature type="compositionally biased region" description="Low complexity" evidence="1">
    <location>
        <begin position="259"/>
        <end position="273"/>
    </location>
</feature>